<proteinExistence type="predicted"/>
<organism evidence="2 3">
    <name type="scientific">Solanum commersonii</name>
    <name type="common">Commerson's wild potato</name>
    <name type="synonym">Commerson's nightshade</name>
    <dbReference type="NCBI Taxonomy" id="4109"/>
    <lineage>
        <taxon>Eukaryota</taxon>
        <taxon>Viridiplantae</taxon>
        <taxon>Streptophyta</taxon>
        <taxon>Embryophyta</taxon>
        <taxon>Tracheophyta</taxon>
        <taxon>Spermatophyta</taxon>
        <taxon>Magnoliopsida</taxon>
        <taxon>eudicotyledons</taxon>
        <taxon>Gunneridae</taxon>
        <taxon>Pentapetalae</taxon>
        <taxon>asterids</taxon>
        <taxon>lamiids</taxon>
        <taxon>Solanales</taxon>
        <taxon>Solanaceae</taxon>
        <taxon>Solanoideae</taxon>
        <taxon>Solaneae</taxon>
        <taxon>Solanum</taxon>
    </lineage>
</organism>
<dbReference type="Proteomes" id="UP000824120">
    <property type="component" value="Chromosome 4"/>
</dbReference>
<dbReference type="InterPro" id="IPR056648">
    <property type="entry name" value="DUF7746"/>
</dbReference>
<dbReference type="Pfam" id="PF24925">
    <property type="entry name" value="DUF7746"/>
    <property type="match status" value="1"/>
</dbReference>
<evidence type="ECO:0000313" key="3">
    <source>
        <dbReference type="Proteomes" id="UP000824120"/>
    </source>
</evidence>
<comment type="caution">
    <text evidence="2">The sequence shown here is derived from an EMBL/GenBank/DDBJ whole genome shotgun (WGS) entry which is preliminary data.</text>
</comment>
<accession>A0A9J5ZDQ3</accession>
<feature type="domain" description="DUF7746" evidence="1">
    <location>
        <begin position="154"/>
        <end position="184"/>
    </location>
</feature>
<protein>
    <recommendedName>
        <fullName evidence="1">DUF7746 domain-containing protein</fullName>
    </recommendedName>
</protein>
<dbReference type="EMBL" id="JACXVP010000004">
    <property type="protein sequence ID" value="KAG5610063.1"/>
    <property type="molecule type" value="Genomic_DNA"/>
</dbReference>
<reference evidence="2 3" key="1">
    <citation type="submission" date="2020-09" db="EMBL/GenBank/DDBJ databases">
        <title>De no assembly of potato wild relative species, Solanum commersonii.</title>
        <authorList>
            <person name="Cho K."/>
        </authorList>
    </citation>
    <scope>NUCLEOTIDE SEQUENCE [LARGE SCALE GENOMIC DNA]</scope>
    <source>
        <strain evidence="2">LZ3.2</strain>
        <tissue evidence="2">Leaf</tissue>
    </source>
</reference>
<gene>
    <name evidence="2" type="ORF">H5410_021344</name>
</gene>
<keyword evidence="3" id="KW-1185">Reference proteome</keyword>
<name>A0A9J5ZDQ3_SOLCO</name>
<sequence>MFFKWFECTRKLDDQKESLIMLVNKWYTTSNKVVESKIPPLEEISLPIDVSNLILEAGSKSVFKDKPSPSYNDKNKKLETNPIFKLPKLSNVKFFRSQQKLEITDDLVETSNKKLKSELKFTNINTLTENNDNDSSFLDMQYEENEFLSHTSHSGKEIAAWNIDGLAEHEIYNKLHEMEMTIMTY</sequence>
<dbReference type="AlphaFoldDB" id="A0A9J5ZDQ3"/>
<evidence type="ECO:0000313" key="2">
    <source>
        <dbReference type="EMBL" id="KAG5610063.1"/>
    </source>
</evidence>
<evidence type="ECO:0000259" key="1">
    <source>
        <dbReference type="Pfam" id="PF24925"/>
    </source>
</evidence>